<dbReference type="AlphaFoldDB" id="A0A518D1P9"/>
<dbReference type="PANTHER" id="PTHR43825:SF4">
    <property type="entry name" value="PYRUVATE DEHYDROGENASE E1 COMPONENT"/>
    <property type="match status" value="1"/>
</dbReference>
<proteinExistence type="predicted"/>
<dbReference type="InterPro" id="IPR009014">
    <property type="entry name" value="Transketo_C/PFOR_II"/>
</dbReference>
<keyword evidence="3" id="KW-0560">Oxidoreductase</keyword>
<dbReference type="Gene3D" id="3.40.50.970">
    <property type="match status" value="2"/>
</dbReference>
<dbReference type="InterPro" id="IPR051157">
    <property type="entry name" value="PDH/Transketolase"/>
</dbReference>
<evidence type="ECO:0000259" key="2">
    <source>
        <dbReference type="Pfam" id="PF00456"/>
    </source>
</evidence>
<reference evidence="3 4" key="1">
    <citation type="submission" date="2019-02" db="EMBL/GenBank/DDBJ databases">
        <title>Deep-cultivation of Planctomycetes and their phenomic and genomic characterization uncovers novel biology.</title>
        <authorList>
            <person name="Wiegand S."/>
            <person name="Jogler M."/>
            <person name="Boedeker C."/>
            <person name="Pinto D."/>
            <person name="Vollmers J."/>
            <person name="Rivas-Marin E."/>
            <person name="Kohn T."/>
            <person name="Peeters S.H."/>
            <person name="Heuer A."/>
            <person name="Rast P."/>
            <person name="Oberbeckmann S."/>
            <person name="Bunk B."/>
            <person name="Jeske O."/>
            <person name="Meyerdierks A."/>
            <person name="Storesund J.E."/>
            <person name="Kallscheuer N."/>
            <person name="Luecker S."/>
            <person name="Lage O.M."/>
            <person name="Pohl T."/>
            <person name="Merkel B.J."/>
            <person name="Hornburger P."/>
            <person name="Mueller R.-W."/>
            <person name="Bruemmer F."/>
            <person name="Labrenz M."/>
            <person name="Spormann A.M."/>
            <person name="Op den Camp H."/>
            <person name="Overmann J."/>
            <person name="Amann R."/>
            <person name="Jetten M.S.M."/>
            <person name="Mascher T."/>
            <person name="Medema M.H."/>
            <person name="Devos D.P."/>
            <person name="Kaster A.-K."/>
            <person name="Ovreas L."/>
            <person name="Rohde M."/>
            <person name="Galperin M.Y."/>
            <person name="Jogler C."/>
        </authorList>
    </citation>
    <scope>NUCLEOTIDE SEQUENCE [LARGE SCALE GENOMIC DNA]</scope>
    <source>
        <strain evidence="3 4">Pla163</strain>
    </source>
</reference>
<dbReference type="SUPFAM" id="SSF52518">
    <property type="entry name" value="Thiamin diphosphate-binding fold (THDP-binding)"/>
    <property type="match status" value="2"/>
</dbReference>
<dbReference type="EMBL" id="CP036290">
    <property type="protein sequence ID" value="QDU85365.1"/>
    <property type="molecule type" value="Genomic_DNA"/>
</dbReference>
<evidence type="ECO:0000256" key="1">
    <source>
        <dbReference type="ARBA" id="ARBA00001964"/>
    </source>
</evidence>
<comment type="cofactor">
    <cofactor evidence="1">
        <name>thiamine diphosphate</name>
        <dbReference type="ChEBI" id="CHEBI:58937"/>
    </cofactor>
</comment>
<dbReference type="GO" id="GO:0004739">
    <property type="term" value="F:pyruvate dehydrogenase (acetyl-transferring) activity"/>
    <property type="evidence" value="ECO:0007669"/>
    <property type="project" value="UniProtKB-EC"/>
</dbReference>
<dbReference type="EC" id="1.2.4.1" evidence="3"/>
<keyword evidence="3" id="KW-0670">Pyruvate</keyword>
<dbReference type="Proteomes" id="UP000319342">
    <property type="component" value="Chromosome"/>
</dbReference>
<dbReference type="Gene3D" id="3.40.50.920">
    <property type="match status" value="1"/>
</dbReference>
<evidence type="ECO:0000313" key="3">
    <source>
        <dbReference type="EMBL" id="QDU85365.1"/>
    </source>
</evidence>
<name>A0A518D1P9_9BACT</name>
<sequence>MSTETARGLRFDLLERIADRAFAQMVAMIHIANSRKDKDPSDPKVGGHPAACASSFHVLGALHLVVREPQDFVCCKPHASPIDHAYHHLMRLMRREDGTWLTDDESEGLMERLRKFAQPGASDVFQSYHAKTDPDSFHFLPSGTVGIPPVNSIFLALAYRYAADHGFDVPKDAHFWSLMGDSEFREGSLFEAMPEASERKLGNVTWMIDYNRQSLDGTRGTWEDDATVNDAVRIERTALANGWKVVQVRHGRRRLEVFEQPGGKALQKLLEGGLPDYELQLLLFRRDADLVRATLTAADPACAQVLEQLSDNRLLAVLGDLGGHDLHCVTEAMQLSRTEPDVPYLLIFHTIKGFGLECYADPANHSSLPSKKEVSEVLERNGLSTERPFAHFPDDSEEARFLAERAKHFKRGMEQHAELIQRNREDVRRRVEDAGGVPDSLGIDLSMFPLAHTQQMWGQIAAKLVRIATHGLGGAPIGGAAKAEADLDEFERQWAPAANMVMTMSPDVGTSTQIAPTMNSRIYGPDIVGKGQRDRESAKFEARHPELVQHSNAFTRHVRFEICEQNSMSAAGSFGAMNMYTGIPLMPIMTVYDFFLKRALDQLYYNVYWRSEFVLMSTPSGVTLSPEGAQHSWKSDIQMPNLITWEPAFAVELDWILSDAIARQVEGRNVGRSGVLIRGVTRSLKQKDLLAHLGRHAANKQGLGAGTLLAPAGSNWSDATDESTLPAVDDATLLEGLRTKVLAGAYHLIDWRGYAGYEPGDNVVQLFCMGSLVTEAVAASERLLERGIYANVIVVSSPELLCGILGHEEDYRYLTEGLGISGDLYAVPQVAQDAADLVTIAGRRVPIVSVHDGEAGLLDNLGSIVGVKQLTLAVRRFSKCGRPNEVYGYQGIDADAVFDACGRALAETALESVQVSRGVLGALEGRSTERPHWRELWPSAE</sequence>
<dbReference type="PANTHER" id="PTHR43825">
    <property type="entry name" value="PYRUVATE DEHYDROGENASE E1 COMPONENT"/>
    <property type="match status" value="1"/>
</dbReference>
<dbReference type="OrthoDB" id="9759664at2"/>
<feature type="domain" description="Transketolase N-terminal" evidence="2">
    <location>
        <begin position="157"/>
        <end position="252"/>
    </location>
</feature>
<keyword evidence="4" id="KW-1185">Reference proteome</keyword>
<accession>A0A518D1P9</accession>
<dbReference type="InterPro" id="IPR005474">
    <property type="entry name" value="Transketolase_N"/>
</dbReference>
<evidence type="ECO:0000313" key="4">
    <source>
        <dbReference type="Proteomes" id="UP000319342"/>
    </source>
</evidence>
<dbReference type="RefSeq" id="WP_145188566.1">
    <property type="nucleotide sequence ID" value="NZ_CP036290.1"/>
</dbReference>
<organism evidence="3 4">
    <name type="scientific">Rohdeia mirabilis</name>
    <dbReference type="NCBI Taxonomy" id="2528008"/>
    <lineage>
        <taxon>Bacteria</taxon>
        <taxon>Pseudomonadati</taxon>
        <taxon>Planctomycetota</taxon>
        <taxon>Planctomycetia</taxon>
        <taxon>Planctomycetia incertae sedis</taxon>
        <taxon>Rohdeia</taxon>
    </lineage>
</organism>
<dbReference type="Pfam" id="PF00456">
    <property type="entry name" value="Transketolase_N"/>
    <property type="match status" value="1"/>
</dbReference>
<dbReference type="SUPFAM" id="SSF52922">
    <property type="entry name" value="TK C-terminal domain-like"/>
    <property type="match status" value="1"/>
</dbReference>
<protein>
    <submittedName>
        <fullName evidence="3">Pyruvate dehydrogenase E1 component</fullName>
        <ecNumber evidence="3">1.2.4.1</ecNumber>
    </submittedName>
</protein>
<dbReference type="InterPro" id="IPR029061">
    <property type="entry name" value="THDP-binding"/>
</dbReference>
<gene>
    <name evidence="3" type="primary">aceE</name>
    <name evidence="3" type="ORF">Pla163_24930</name>
</gene>